<feature type="domain" description="HTH cro/C1-type" evidence="1">
    <location>
        <begin position="77"/>
        <end position="130"/>
    </location>
</feature>
<reference evidence="2" key="1">
    <citation type="journal article" date="2020" name="mSystems">
        <title>Genome- and Community-Level Interaction Insights into Carbon Utilization and Element Cycling Functions of Hydrothermarchaeota in Hydrothermal Sediment.</title>
        <authorList>
            <person name="Zhou Z."/>
            <person name="Liu Y."/>
            <person name="Xu W."/>
            <person name="Pan J."/>
            <person name="Luo Z.H."/>
            <person name="Li M."/>
        </authorList>
    </citation>
    <scope>NUCLEOTIDE SEQUENCE [LARGE SCALE GENOMIC DNA]</scope>
    <source>
        <strain evidence="2">SpSt-374</strain>
    </source>
</reference>
<comment type="caution">
    <text evidence="2">The sequence shown here is derived from an EMBL/GenBank/DDBJ whole genome shotgun (WGS) entry which is preliminary data.</text>
</comment>
<dbReference type="Gene3D" id="1.10.260.40">
    <property type="entry name" value="lambda repressor-like DNA-binding domains"/>
    <property type="match status" value="1"/>
</dbReference>
<dbReference type="InterPro" id="IPR001387">
    <property type="entry name" value="Cro/C1-type_HTH"/>
</dbReference>
<organism evidence="2">
    <name type="scientific">Planktothricoides sp. SpSt-374</name>
    <dbReference type="NCBI Taxonomy" id="2282167"/>
    <lineage>
        <taxon>Bacteria</taxon>
        <taxon>Bacillati</taxon>
        <taxon>Cyanobacteriota</taxon>
        <taxon>Cyanophyceae</taxon>
        <taxon>Oscillatoriophycideae</taxon>
        <taxon>Oscillatoriales</taxon>
        <taxon>Oscillatoriaceae</taxon>
        <taxon>Planktothricoides</taxon>
    </lineage>
</organism>
<evidence type="ECO:0000259" key="1">
    <source>
        <dbReference type="PROSITE" id="PS50943"/>
    </source>
</evidence>
<dbReference type="PANTHER" id="PTHR40455">
    <property type="entry name" value="ANTITOXIN HIGA"/>
    <property type="match status" value="1"/>
</dbReference>
<proteinExistence type="predicted"/>
<dbReference type="EMBL" id="DSPX01000203">
    <property type="protein sequence ID" value="HGG02999.1"/>
    <property type="molecule type" value="Genomic_DNA"/>
</dbReference>
<dbReference type="InterPro" id="IPR039060">
    <property type="entry name" value="Antitox_HigA"/>
</dbReference>
<dbReference type="SMART" id="SM00530">
    <property type="entry name" value="HTH_XRE"/>
    <property type="match status" value="1"/>
</dbReference>
<name>A0A7C3VK16_9CYAN</name>
<sequence>MLTEENNYLKLLAKFPPRPINSEAELRAAIEAINSILDKPGELNRDERDYLNVLGTLVHEYEETLDLIPDIYGIDMLKALIEEHDLRQKDLVGIFKTESIVSAVLKGNRQLTTEHIQKLAEFFHVSPAVFFPKVTLSKPANEVKSVGTIDN</sequence>
<dbReference type="SUPFAM" id="SSF47413">
    <property type="entry name" value="lambda repressor-like DNA-binding domains"/>
    <property type="match status" value="1"/>
</dbReference>
<dbReference type="AlphaFoldDB" id="A0A7C3VK16"/>
<dbReference type="GO" id="GO:0001046">
    <property type="term" value="F:core promoter sequence-specific DNA binding"/>
    <property type="evidence" value="ECO:0007669"/>
    <property type="project" value="TreeGrafter"/>
</dbReference>
<dbReference type="GO" id="GO:0006355">
    <property type="term" value="P:regulation of DNA-templated transcription"/>
    <property type="evidence" value="ECO:0007669"/>
    <property type="project" value="InterPro"/>
</dbReference>
<dbReference type="PROSITE" id="PS50943">
    <property type="entry name" value="HTH_CROC1"/>
    <property type="match status" value="1"/>
</dbReference>
<accession>A0A7C3VK16</accession>
<gene>
    <name evidence="2" type="ORF">ENR15_20730</name>
</gene>
<evidence type="ECO:0000313" key="2">
    <source>
        <dbReference type="EMBL" id="HGG02999.1"/>
    </source>
</evidence>
<protein>
    <submittedName>
        <fullName evidence="2">Transcriptional regulator</fullName>
    </submittedName>
</protein>
<dbReference type="PANTHER" id="PTHR40455:SF1">
    <property type="entry name" value="ANTITOXIN HIGA"/>
    <property type="match status" value="1"/>
</dbReference>
<dbReference type="InterPro" id="IPR010982">
    <property type="entry name" value="Lambda_DNA-bd_dom_sf"/>
</dbReference>